<protein>
    <recommendedName>
        <fullName evidence="3">DUF432 domain-containing protein</fullName>
    </recommendedName>
</protein>
<accession>K6Y407</accession>
<organism evidence="1 2">
    <name type="scientific">Aliiglaciecola lipolytica E3</name>
    <dbReference type="NCBI Taxonomy" id="1127673"/>
    <lineage>
        <taxon>Bacteria</taxon>
        <taxon>Pseudomonadati</taxon>
        <taxon>Pseudomonadota</taxon>
        <taxon>Gammaproteobacteria</taxon>
        <taxon>Alteromonadales</taxon>
        <taxon>Alteromonadaceae</taxon>
        <taxon>Aliiglaciecola</taxon>
    </lineage>
</organism>
<dbReference type="eggNOG" id="COG2430">
    <property type="taxonomic scope" value="Bacteria"/>
</dbReference>
<keyword evidence="2" id="KW-1185">Reference proteome</keyword>
<dbReference type="RefSeq" id="WP_008842822.1">
    <property type="nucleotide sequence ID" value="NZ_BAEN01000014.1"/>
</dbReference>
<reference evidence="1 2" key="1">
    <citation type="journal article" date="2017" name="Antonie Van Leeuwenhoek">
        <title>Rhizobium rhizosphaerae sp. nov., a novel species isolated from rice rhizosphere.</title>
        <authorList>
            <person name="Zhao J.J."/>
            <person name="Zhang J."/>
            <person name="Zhang R.J."/>
            <person name="Zhang C.W."/>
            <person name="Yin H.Q."/>
            <person name="Zhang X.X."/>
        </authorList>
    </citation>
    <scope>NUCLEOTIDE SEQUENCE [LARGE SCALE GENOMIC DNA]</scope>
    <source>
        <strain evidence="1 2">E3</strain>
    </source>
</reference>
<dbReference type="OrthoDB" id="6695259at2"/>
<comment type="caution">
    <text evidence="1">The sequence shown here is derived from an EMBL/GenBank/DDBJ whole genome shotgun (WGS) entry which is preliminary data.</text>
</comment>
<dbReference type="Pfam" id="PF04254">
    <property type="entry name" value="DUF432"/>
    <property type="match status" value="1"/>
</dbReference>
<evidence type="ECO:0000313" key="1">
    <source>
        <dbReference type="EMBL" id="GAC13002.1"/>
    </source>
</evidence>
<dbReference type="STRING" id="1127673.GLIP_0355"/>
<name>K6Y407_9ALTE</name>
<evidence type="ECO:0008006" key="3">
    <source>
        <dbReference type="Google" id="ProtNLM"/>
    </source>
</evidence>
<proteinExistence type="predicted"/>
<dbReference type="EMBL" id="BAEN01000014">
    <property type="protein sequence ID" value="GAC13002.1"/>
    <property type="molecule type" value="Genomic_DNA"/>
</dbReference>
<dbReference type="InterPro" id="IPR007366">
    <property type="entry name" value="DUF432"/>
</dbReference>
<dbReference type="Proteomes" id="UP000006334">
    <property type="component" value="Unassembled WGS sequence"/>
</dbReference>
<sequence>MKKALPWWGEFSFTPSETKCWRIKNRLIAIKRGSREWTIWNNQTATEMDLAIAVNKPKSRESFEDIEFSRYLLGDTTDTLIIEPSLADRAVVVRPNRPLVVMPQEKINLYVSTPIWVTVLIPERDVPMADIPFWRPSDSWFGPSTMSGDLCYSKYTDAKLDIERLEKRSHRASTMVTIKNDQDKPLTIERLNIPVPALKLYVNQDGEFWTDQVSILQRFEHNKSISHVRHSPPENIQLMELVSESRELSKKASFLSSIASLVD</sequence>
<gene>
    <name evidence="1" type="ORF">GLIP_0355</name>
</gene>
<evidence type="ECO:0000313" key="2">
    <source>
        <dbReference type="Proteomes" id="UP000006334"/>
    </source>
</evidence>
<dbReference type="AlphaFoldDB" id="K6Y407"/>